<dbReference type="PANTHER" id="PTHR32282:SF11">
    <property type="entry name" value="PENICILLIN-BINDING PROTEIN 1B"/>
    <property type="match status" value="1"/>
</dbReference>
<evidence type="ECO:0000256" key="13">
    <source>
        <dbReference type="ARBA" id="ARBA00022692"/>
    </source>
</evidence>
<keyword evidence="21" id="KW-0511">Multifunctional enzyme</keyword>
<comment type="similarity">
    <text evidence="4">In the C-terminal section; belongs to the transpeptidase family.</text>
</comment>
<dbReference type="GO" id="GO:0005886">
    <property type="term" value="C:plasma membrane"/>
    <property type="evidence" value="ECO:0007669"/>
    <property type="project" value="UniProtKB-SubCell"/>
</dbReference>
<feature type="domain" description="Penicillin-binding protein transpeptidase" evidence="29">
    <location>
        <begin position="365"/>
        <end position="620"/>
    </location>
</feature>
<evidence type="ECO:0000256" key="24">
    <source>
        <dbReference type="ARBA" id="ARBA00044770"/>
    </source>
</evidence>
<dbReference type="GO" id="GO:0009252">
    <property type="term" value="P:peptidoglycan biosynthetic process"/>
    <property type="evidence" value="ECO:0007669"/>
    <property type="project" value="UniProtKB-KW"/>
</dbReference>
<dbReference type="AlphaFoldDB" id="A0A9D1JVP2"/>
<evidence type="ECO:0000256" key="23">
    <source>
        <dbReference type="ARBA" id="ARBA00034000"/>
    </source>
</evidence>
<evidence type="ECO:0000256" key="11">
    <source>
        <dbReference type="ARBA" id="ARBA00022676"/>
    </source>
</evidence>
<evidence type="ECO:0000256" key="15">
    <source>
        <dbReference type="ARBA" id="ARBA00022960"/>
    </source>
</evidence>
<dbReference type="GO" id="GO:0008360">
    <property type="term" value="P:regulation of cell shape"/>
    <property type="evidence" value="ECO:0007669"/>
    <property type="project" value="UniProtKB-KW"/>
</dbReference>
<evidence type="ECO:0000313" key="31">
    <source>
        <dbReference type="EMBL" id="HIS66459.1"/>
    </source>
</evidence>
<comment type="pathway">
    <text evidence="26">Glycan biosynthesis.</text>
</comment>
<keyword evidence="20" id="KW-0046">Antibiotic resistance</keyword>
<evidence type="ECO:0000256" key="27">
    <source>
        <dbReference type="SAM" id="MobiDB-lite"/>
    </source>
</evidence>
<keyword evidence="16" id="KW-0735">Signal-anchor</keyword>
<feature type="domain" description="Glycosyl transferase family 51" evidence="30">
    <location>
        <begin position="83"/>
        <end position="258"/>
    </location>
</feature>
<dbReference type="SUPFAM" id="SSF56601">
    <property type="entry name" value="beta-lactamase/transpeptidase-like"/>
    <property type="match status" value="1"/>
</dbReference>
<dbReference type="GO" id="GO:0008955">
    <property type="term" value="F:peptidoglycan glycosyltransferase activity"/>
    <property type="evidence" value="ECO:0007669"/>
    <property type="project" value="UniProtKB-EC"/>
</dbReference>
<keyword evidence="11" id="KW-0328">Glycosyltransferase</keyword>
<dbReference type="Gene3D" id="3.40.710.10">
    <property type="entry name" value="DD-peptidase/beta-lactamase superfamily"/>
    <property type="match status" value="1"/>
</dbReference>
<evidence type="ECO:0000256" key="10">
    <source>
        <dbReference type="ARBA" id="ARBA00022670"/>
    </source>
</evidence>
<comment type="pathway">
    <text evidence="3">Cell wall biogenesis; peptidoglycan biosynthesis.</text>
</comment>
<dbReference type="GO" id="GO:0046677">
    <property type="term" value="P:response to antibiotic"/>
    <property type="evidence" value="ECO:0007669"/>
    <property type="project" value="UniProtKB-KW"/>
</dbReference>
<feature type="region of interest" description="Disordered" evidence="27">
    <location>
        <begin position="655"/>
        <end position="722"/>
    </location>
</feature>
<dbReference type="Gene3D" id="1.10.3810.10">
    <property type="entry name" value="Biosynthetic peptidoglycan transglycosylase-like"/>
    <property type="match status" value="1"/>
</dbReference>
<evidence type="ECO:0000256" key="26">
    <source>
        <dbReference type="ARBA" id="ARBA00060592"/>
    </source>
</evidence>
<dbReference type="InterPro" id="IPR023346">
    <property type="entry name" value="Lysozyme-like_dom_sf"/>
</dbReference>
<dbReference type="GO" id="GO:0009002">
    <property type="term" value="F:serine-type D-Ala-D-Ala carboxypeptidase activity"/>
    <property type="evidence" value="ECO:0007669"/>
    <property type="project" value="UniProtKB-EC"/>
</dbReference>
<dbReference type="GO" id="GO:0006508">
    <property type="term" value="P:proteolysis"/>
    <property type="evidence" value="ECO:0007669"/>
    <property type="project" value="UniProtKB-KW"/>
</dbReference>
<organism evidence="31 32">
    <name type="scientific">Candidatus Scatomorpha merdipullorum</name>
    <dbReference type="NCBI Taxonomy" id="2840927"/>
    <lineage>
        <taxon>Bacteria</taxon>
        <taxon>Bacillati</taxon>
        <taxon>Bacillota</taxon>
        <taxon>Clostridia</taxon>
        <taxon>Eubacteriales</taxon>
        <taxon>Candidatus Scatomorpha</taxon>
    </lineage>
</organism>
<evidence type="ECO:0000313" key="32">
    <source>
        <dbReference type="Proteomes" id="UP000824001"/>
    </source>
</evidence>
<evidence type="ECO:0000256" key="14">
    <source>
        <dbReference type="ARBA" id="ARBA00022801"/>
    </source>
</evidence>
<evidence type="ECO:0000256" key="8">
    <source>
        <dbReference type="ARBA" id="ARBA00022475"/>
    </source>
</evidence>
<dbReference type="EC" id="2.4.99.28" evidence="24"/>
<keyword evidence="9" id="KW-0121">Carboxypeptidase</keyword>
<reference evidence="31" key="2">
    <citation type="journal article" date="2021" name="PeerJ">
        <title>Extensive microbial diversity within the chicken gut microbiome revealed by metagenomics and culture.</title>
        <authorList>
            <person name="Gilroy R."/>
            <person name="Ravi A."/>
            <person name="Getino M."/>
            <person name="Pursley I."/>
            <person name="Horton D.L."/>
            <person name="Alikhan N.F."/>
            <person name="Baker D."/>
            <person name="Gharbi K."/>
            <person name="Hall N."/>
            <person name="Watson M."/>
            <person name="Adriaenssens E.M."/>
            <person name="Foster-Nyarko E."/>
            <person name="Jarju S."/>
            <person name="Secka A."/>
            <person name="Antonio M."/>
            <person name="Oren A."/>
            <person name="Chaudhuri R.R."/>
            <person name="La Ragione R."/>
            <person name="Hildebrand F."/>
            <person name="Pallen M.J."/>
        </authorList>
    </citation>
    <scope>NUCLEOTIDE SEQUENCE</scope>
    <source>
        <strain evidence="31">ChiHjej10B9-9673</strain>
    </source>
</reference>
<comment type="caution">
    <text evidence="31">The sequence shown here is derived from an EMBL/GenBank/DDBJ whole genome shotgun (WGS) entry which is preliminary data.</text>
</comment>
<dbReference type="Pfam" id="PF00912">
    <property type="entry name" value="Transgly"/>
    <property type="match status" value="1"/>
</dbReference>
<evidence type="ECO:0000259" key="29">
    <source>
        <dbReference type="Pfam" id="PF00905"/>
    </source>
</evidence>
<dbReference type="GO" id="GO:0008658">
    <property type="term" value="F:penicillin binding"/>
    <property type="evidence" value="ECO:0007669"/>
    <property type="project" value="InterPro"/>
</dbReference>
<evidence type="ECO:0000256" key="2">
    <source>
        <dbReference type="ARBA" id="ARBA00004401"/>
    </source>
</evidence>
<dbReference type="Proteomes" id="UP000824001">
    <property type="component" value="Unassembled WGS sequence"/>
</dbReference>
<keyword evidence="19 28" id="KW-0472">Membrane</keyword>
<dbReference type="FunFam" id="1.10.3810.10:FF:000001">
    <property type="entry name" value="Penicillin-binding protein 1A"/>
    <property type="match status" value="1"/>
</dbReference>
<feature type="transmembrane region" description="Helical" evidence="28">
    <location>
        <begin position="32"/>
        <end position="55"/>
    </location>
</feature>
<feature type="compositionally biased region" description="Acidic residues" evidence="27">
    <location>
        <begin position="682"/>
        <end position="693"/>
    </location>
</feature>
<dbReference type="InterPro" id="IPR036950">
    <property type="entry name" value="PBP_transglycosylase"/>
</dbReference>
<evidence type="ECO:0000256" key="22">
    <source>
        <dbReference type="ARBA" id="ARBA00023316"/>
    </source>
</evidence>
<keyword evidence="13 28" id="KW-0812">Transmembrane</keyword>
<gene>
    <name evidence="31" type="ORF">IAC18_02730</name>
</gene>
<dbReference type="InterPro" id="IPR001264">
    <property type="entry name" value="Glyco_trans_51"/>
</dbReference>
<comment type="catalytic activity">
    <reaction evidence="25">
        <text>[GlcNAc-(1-&gt;4)-Mur2Ac(oyl-L-Ala-gamma-D-Glu-L-Lys-D-Ala-D-Ala)](n)-di-trans,octa-cis-undecaprenyl diphosphate + beta-D-GlcNAc-(1-&gt;4)-Mur2Ac(oyl-L-Ala-gamma-D-Glu-L-Lys-D-Ala-D-Ala)-di-trans,octa-cis-undecaprenyl diphosphate = [GlcNAc-(1-&gt;4)-Mur2Ac(oyl-L-Ala-gamma-D-Glu-L-Lys-D-Ala-D-Ala)](n+1)-di-trans,octa-cis-undecaprenyl diphosphate + di-trans,octa-cis-undecaprenyl diphosphate + H(+)</text>
        <dbReference type="Rhea" id="RHEA:23708"/>
        <dbReference type="Rhea" id="RHEA-COMP:9602"/>
        <dbReference type="Rhea" id="RHEA-COMP:9603"/>
        <dbReference type="ChEBI" id="CHEBI:15378"/>
        <dbReference type="ChEBI" id="CHEBI:58405"/>
        <dbReference type="ChEBI" id="CHEBI:60033"/>
        <dbReference type="ChEBI" id="CHEBI:78435"/>
        <dbReference type="EC" id="2.4.99.28"/>
    </reaction>
</comment>
<keyword evidence="22" id="KW-0961">Cell wall biogenesis/degradation</keyword>
<keyword evidence="14" id="KW-0378">Hydrolase</keyword>
<keyword evidence="10" id="KW-0645">Protease</keyword>
<comment type="similarity">
    <text evidence="5">In the N-terminal section; belongs to the glycosyltransferase 51 family.</text>
</comment>
<evidence type="ECO:0000256" key="9">
    <source>
        <dbReference type="ARBA" id="ARBA00022645"/>
    </source>
</evidence>
<proteinExistence type="inferred from homology"/>
<evidence type="ECO:0000256" key="17">
    <source>
        <dbReference type="ARBA" id="ARBA00022984"/>
    </source>
</evidence>
<dbReference type="EMBL" id="DVJK01000073">
    <property type="protein sequence ID" value="HIS66459.1"/>
    <property type="molecule type" value="Genomic_DNA"/>
</dbReference>
<keyword evidence="18 28" id="KW-1133">Transmembrane helix</keyword>
<evidence type="ECO:0000256" key="6">
    <source>
        <dbReference type="ARBA" id="ARBA00012448"/>
    </source>
</evidence>
<dbReference type="GO" id="GO:0030288">
    <property type="term" value="C:outer membrane-bounded periplasmic space"/>
    <property type="evidence" value="ECO:0007669"/>
    <property type="project" value="TreeGrafter"/>
</dbReference>
<evidence type="ECO:0000256" key="5">
    <source>
        <dbReference type="ARBA" id="ARBA00007739"/>
    </source>
</evidence>
<accession>A0A9D1JVP2</accession>
<comment type="subcellular location">
    <subcellularLocation>
        <location evidence="2">Cell membrane</location>
        <topology evidence="2">Single-pass type II membrane protein</topology>
    </subcellularLocation>
</comment>
<dbReference type="GO" id="GO:0071555">
    <property type="term" value="P:cell wall organization"/>
    <property type="evidence" value="ECO:0007669"/>
    <property type="project" value="UniProtKB-KW"/>
</dbReference>
<dbReference type="InterPro" id="IPR012338">
    <property type="entry name" value="Beta-lactam/transpept-like"/>
</dbReference>
<keyword evidence="8" id="KW-1003">Cell membrane</keyword>
<reference evidence="31" key="1">
    <citation type="submission" date="2020-10" db="EMBL/GenBank/DDBJ databases">
        <authorList>
            <person name="Gilroy R."/>
        </authorList>
    </citation>
    <scope>NUCLEOTIDE SEQUENCE</scope>
    <source>
        <strain evidence="31">ChiHjej10B9-9673</strain>
    </source>
</reference>
<evidence type="ECO:0000256" key="21">
    <source>
        <dbReference type="ARBA" id="ARBA00023268"/>
    </source>
</evidence>
<sequence length="722" mass="79450">MSRDNNKLEKAEKAAKAAGGAVGGALSLALKIILTAILILLTTMLLFVCIFAFYVKTTLVDELDVSLDDFSLSESSTVYDAGGNVLATLSGGENRIWVDYEDIPEDLEHALVAIEDKRFYTHKGVDWYRTVGAVFNMFLSMDDTFGGSTITQQLIKNLTGENEVTVQRKLVEIFRALEFEKKYDKEEIIEWYLNAVYFGEGCNGIYTAAQTYFGKEPSELTLAECASIVGIVNLPTYYSPYYSVENNKERQRTVLREMYEQGYIDYDEYTEAVNEELVFVRGENTAPEQEIYPYYVEAVIDDVLADLMEVRGVNYETAQRLLYNGGYQIHTCCDARIQGIVDAYYENTDNFPSVYHTTNQQLQSAIVIIDPYTGDIVAMCGGVGEKTGNLVLNRATDTTRPPGSAIKPLSVYGPAFDLGIVTQNTLVIDAAPGSGKYTLDHISFYPTNTDGYADGPITIRQGLVLSKNTVAIQLLDKLGIETSYNYLRDIFGITTLVDADYNPSPLALGELTYGVTVREMAQAYTVFANNGVFSESRTYTQVLDSNGGVVLDNPVVQRQALRTNAANNVTDMMIGSANGGTSSSANFYTQEIAGKTGSSGGNDDRWFVGMTPYYIGAVWTGYDIPAPITWYNPACVIWRNIMQEVHEGLARRSFTDPSSIGGDTMIFGDLTSPSPSPTPSAEPEESERPDETDDRPLYTMIPDDGPEDGEEIEPTEPVGGAA</sequence>
<keyword evidence="12" id="KW-0808">Transferase</keyword>
<dbReference type="InterPro" id="IPR050396">
    <property type="entry name" value="Glycosyltr_51/Transpeptidase"/>
</dbReference>
<evidence type="ECO:0000256" key="28">
    <source>
        <dbReference type="SAM" id="Phobius"/>
    </source>
</evidence>
<evidence type="ECO:0000256" key="4">
    <source>
        <dbReference type="ARBA" id="ARBA00007090"/>
    </source>
</evidence>
<dbReference type="PANTHER" id="PTHR32282">
    <property type="entry name" value="BINDING PROTEIN TRANSPEPTIDASE, PUTATIVE-RELATED"/>
    <property type="match status" value="1"/>
</dbReference>
<dbReference type="Pfam" id="PF00905">
    <property type="entry name" value="Transpeptidase"/>
    <property type="match status" value="1"/>
</dbReference>
<dbReference type="SUPFAM" id="SSF53955">
    <property type="entry name" value="Lysozyme-like"/>
    <property type="match status" value="1"/>
</dbReference>
<evidence type="ECO:0000256" key="1">
    <source>
        <dbReference type="ARBA" id="ARBA00002624"/>
    </source>
</evidence>
<evidence type="ECO:0000256" key="12">
    <source>
        <dbReference type="ARBA" id="ARBA00022679"/>
    </source>
</evidence>
<protein>
    <recommendedName>
        <fullName evidence="7">Penicillin-binding protein 1A</fullName>
        <ecNumber evidence="24">2.4.99.28</ecNumber>
        <ecNumber evidence="6">3.4.16.4</ecNumber>
    </recommendedName>
</protein>
<evidence type="ECO:0000256" key="16">
    <source>
        <dbReference type="ARBA" id="ARBA00022968"/>
    </source>
</evidence>
<dbReference type="EC" id="3.4.16.4" evidence="6"/>
<keyword evidence="15" id="KW-0133">Cell shape</keyword>
<dbReference type="InterPro" id="IPR001460">
    <property type="entry name" value="PCN-bd_Tpept"/>
</dbReference>
<comment type="function">
    <text evidence="1">Cell wall formation. Synthesis of cross-linked peptidoglycan from the lipid intermediates. The enzyme has a penicillin-insensitive transglycosylase N-terminal domain (formation of linear glycan strands) and a penicillin-sensitive transpeptidase C-terminal domain (cross-linking of the peptide subunits).</text>
</comment>
<evidence type="ECO:0000256" key="18">
    <source>
        <dbReference type="ARBA" id="ARBA00022989"/>
    </source>
</evidence>
<name>A0A9D1JVP2_9FIRM</name>
<evidence type="ECO:0000256" key="25">
    <source>
        <dbReference type="ARBA" id="ARBA00049902"/>
    </source>
</evidence>
<evidence type="ECO:0000259" key="30">
    <source>
        <dbReference type="Pfam" id="PF00912"/>
    </source>
</evidence>
<evidence type="ECO:0000256" key="19">
    <source>
        <dbReference type="ARBA" id="ARBA00023136"/>
    </source>
</evidence>
<evidence type="ECO:0000256" key="3">
    <source>
        <dbReference type="ARBA" id="ARBA00004752"/>
    </source>
</evidence>
<evidence type="ECO:0000256" key="20">
    <source>
        <dbReference type="ARBA" id="ARBA00023251"/>
    </source>
</evidence>
<evidence type="ECO:0000256" key="7">
    <source>
        <dbReference type="ARBA" id="ARBA00018638"/>
    </source>
</evidence>
<feature type="compositionally biased region" description="Acidic residues" evidence="27">
    <location>
        <begin position="704"/>
        <end position="714"/>
    </location>
</feature>
<comment type="catalytic activity">
    <reaction evidence="23">
        <text>Preferential cleavage: (Ac)2-L-Lys-D-Ala-|-D-Ala. Also transpeptidation of peptidyl-alanyl moieties that are N-acyl substituents of D-alanine.</text>
        <dbReference type="EC" id="3.4.16.4"/>
    </reaction>
</comment>
<keyword evidence="17" id="KW-0573">Peptidoglycan synthesis</keyword>